<keyword evidence="2" id="KW-1185">Reference proteome</keyword>
<reference evidence="2" key="1">
    <citation type="journal article" date="2019" name="Int. J. Syst. Evol. Microbiol.">
        <title>The Global Catalogue of Microorganisms (GCM) 10K type strain sequencing project: providing services to taxonomists for standard genome sequencing and annotation.</title>
        <authorList>
            <consortium name="The Broad Institute Genomics Platform"/>
            <consortium name="The Broad Institute Genome Sequencing Center for Infectious Disease"/>
            <person name="Wu L."/>
            <person name="Ma J."/>
        </authorList>
    </citation>
    <scope>NUCLEOTIDE SEQUENCE [LARGE SCALE GENOMIC DNA]</scope>
    <source>
        <strain evidence="2">NBRC 112299</strain>
    </source>
</reference>
<organism evidence="1 2">
    <name type="scientific">Demequina litorisediminis</name>
    <dbReference type="NCBI Taxonomy" id="1849022"/>
    <lineage>
        <taxon>Bacteria</taxon>
        <taxon>Bacillati</taxon>
        <taxon>Actinomycetota</taxon>
        <taxon>Actinomycetes</taxon>
        <taxon>Micrococcales</taxon>
        <taxon>Demequinaceae</taxon>
        <taxon>Demequina</taxon>
    </lineage>
</organism>
<evidence type="ECO:0000313" key="1">
    <source>
        <dbReference type="EMBL" id="GMA37348.1"/>
    </source>
</evidence>
<sequence length="90" mass="9829">MFTANAMETVMHEGDVLLEGQGLPQVGVPLTGRHVVVVAPGYRHREQLREIRRYLRDVRPVVFAVDKAADAAHDLGPAGFGGGRRPRDDG</sequence>
<accession>A0ABQ6IJP2</accession>
<comment type="caution">
    <text evidence="1">The sequence shown here is derived from an EMBL/GenBank/DDBJ whole genome shotgun (WGS) entry which is preliminary data.</text>
</comment>
<dbReference type="Proteomes" id="UP001157125">
    <property type="component" value="Unassembled WGS sequence"/>
</dbReference>
<gene>
    <name evidence="1" type="ORF">GCM10025876_35520</name>
</gene>
<protein>
    <submittedName>
        <fullName evidence="1">Uncharacterized protein</fullName>
    </submittedName>
</protein>
<dbReference type="EMBL" id="BSUN01000001">
    <property type="protein sequence ID" value="GMA37348.1"/>
    <property type="molecule type" value="Genomic_DNA"/>
</dbReference>
<proteinExistence type="predicted"/>
<evidence type="ECO:0000313" key="2">
    <source>
        <dbReference type="Proteomes" id="UP001157125"/>
    </source>
</evidence>
<name>A0ABQ6IJP2_9MICO</name>